<accession>R7RWJ0</accession>
<dbReference type="RefSeq" id="XP_007311299.1">
    <property type="nucleotide sequence ID" value="XM_007311237.1"/>
</dbReference>
<feature type="compositionally biased region" description="Basic and acidic residues" evidence="2">
    <location>
        <begin position="768"/>
        <end position="780"/>
    </location>
</feature>
<sequence length="867" mass="93855">MDADADVTVSTTTTESTIGPFPSSLDPMGAVNGSTTNTNDDAHSLPNPSTTNVNPHTNITHAVEKKLKEMVSRAEAKDAAEGAKRTRTPLDQIMVKAGKRVAPAPVPAAVPASATPAPVRPSSDSNPVDGVENTKQKHDQEQGEKEKEQAKKTTTKKPVKIGFVPLLSGIQSRKQGGGAVRPNGAASSVPVADTNAKGDQEGKEEISPRSSQVQAREPPSQAPASAPAPSQSQSQPQSQPLSQQLPPSSPPNPPSSLPAPAPAPSSSFSNTSQPAPKASQSAPNPTPNPTLNRSPNNAHVRKYGEAYLALAETQDDLLDPNEWGDADADGDVTMDDIHAGAPVDKGKQGVSTVQEVSQEQSQSQRTSLRPSQSQSQSQEGHGQTSSSHGADEMEMERYIDYDGNTASVPVQRAEEGQADGTGSAIPEFFERSFGVEPEGESGYDGQEVIYYKVPLNDPSTSQPHPRRLAQSQHSASGPDSHTQTQSTAPSSQDPQDLANAVKILQDKSEEIAMLQRLLEEQRVKIAETERREEEMRMKSGEAERREEELRRKEAEIAKRIEAEVQTLPTPPPPPPVTDPRVAEMEGVLEKERTDWAVEREKLKQRVSMLETSKSSLLSDSDFLREEYHKASGAAASLRSENMDLEARAILAESQVTNGLALVRGTFEVRVKKLEEELGRANALNGILIEKERRTTDEIRWKASTFDEIERDNGILIKKDELLEAEIDELKEEMESVQRENERLREKLDRYSQRERAKQLMQMQPHAGMSDKTKGKQKEAQMQEEEEDESDVFDDDYVPGKDSASSGGTSTGDTNETGSGSEEVPEMRGSQTGSARSKRSAASDGDQRGDGGGAASGDSQQQQLLAKS</sequence>
<organism evidence="3 4">
    <name type="scientific">Stereum hirsutum (strain FP-91666)</name>
    <name type="common">White-rot fungus</name>
    <dbReference type="NCBI Taxonomy" id="721885"/>
    <lineage>
        <taxon>Eukaryota</taxon>
        <taxon>Fungi</taxon>
        <taxon>Dikarya</taxon>
        <taxon>Basidiomycota</taxon>
        <taxon>Agaricomycotina</taxon>
        <taxon>Agaricomycetes</taxon>
        <taxon>Russulales</taxon>
        <taxon>Stereaceae</taxon>
        <taxon>Stereum</taxon>
    </lineage>
</organism>
<feature type="compositionally biased region" description="Basic and acidic residues" evidence="2">
    <location>
        <begin position="69"/>
        <end position="84"/>
    </location>
</feature>
<dbReference type="eggNOG" id="ENOG502SW87">
    <property type="taxonomic scope" value="Eukaryota"/>
</dbReference>
<proteinExistence type="predicted"/>
<feature type="compositionally biased region" description="Acidic residues" evidence="2">
    <location>
        <begin position="313"/>
        <end position="334"/>
    </location>
</feature>
<feature type="compositionally biased region" description="Polar residues" evidence="2">
    <location>
        <begin position="457"/>
        <end position="494"/>
    </location>
</feature>
<feature type="compositionally biased region" description="Low complexity" evidence="2">
    <location>
        <begin position="218"/>
        <end position="246"/>
    </location>
</feature>
<evidence type="ECO:0000256" key="2">
    <source>
        <dbReference type="SAM" id="MobiDB-lite"/>
    </source>
</evidence>
<feature type="compositionally biased region" description="Low complexity" evidence="2">
    <location>
        <begin position="101"/>
        <end position="123"/>
    </location>
</feature>
<dbReference type="Proteomes" id="UP000053927">
    <property type="component" value="Unassembled WGS sequence"/>
</dbReference>
<feature type="compositionally biased region" description="Low complexity" evidence="2">
    <location>
        <begin position="350"/>
        <end position="388"/>
    </location>
</feature>
<feature type="compositionally biased region" description="Low complexity" evidence="2">
    <location>
        <begin position="804"/>
        <end position="821"/>
    </location>
</feature>
<reference evidence="4" key="1">
    <citation type="journal article" date="2012" name="Science">
        <title>The Paleozoic origin of enzymatic lignin decomposition reconstructed from 31 fungal genomes.</title>
        <authorList>
            <person name="Floudas D."/>
            <person name="Binder M."/>
            <person name="Riley R."/>
            <person name="Barry K."/>
            <person name="Blanchette R.A."/>
            <person name="Henrissat B."/>
            <person name="Martinez A.T."/>
            <person name="Otillar R."/>
            <person name="Spatafora J.W."/>
            <person name="Yadav J.S."/>
            <person name="Aerts A."/>
            <person name="Benoit I."/>
            <person name="Boyd A."/>
            <person name="Carlson A."/>
            <person name="Copeland A."/>
            <person name="Coutinho P.M."/>
            <person name="de Vries R.P."/>
            <person name="Ferreira P."/>
            <person name="Findley K."/>
            <person name="Foster B."/>
            <person name="Gaskell J."/>
            <person name="Glotzer D."/>
            <person name="Gorecki P."/>
            <person name="Heitman J."/>
            <person name="Hesse C."/>
            <person name="Hori C."/>
            <person name="Igarashi K."/>
            <person name="Jurgens J.A."/>
            <person name="Kallen N."/>
            <person name="Kersten P."/>
            <person name="Kohler A."/>
            <person name="Kuees U."/>
            <person name="Kumar T.K.A."/>
            <person name="Kuo A."/>
            <person name="LaButti K."/>
            <person name="Larrondo L.F."/>
            <person name="Lindquist E."/>
            <person name="Ling A."/>
            <person name="Lombard V."/>
            <person name="Lucas S."/>
            <person name="Lundell T."/>
            <person name="Martin R."/>
            <person name="McLaughlin D.J."/>
            <person name="Morgenstern I."/>
            <person name="Morin E."/>
            <person name="Murat C."/>
            <person name="Nagy L.G."/>
            <person name="Nolan M."/>
            <person name="Ohm R.A."/>
            <person name="Patyshakuliyeva A."/>
            <person name="Rokas A."/>
            <person name="Ruiz-Duenas F.J."/>
            <person name="Sabat G."/>
            <person name="Salamov A."/>
            <person name="Samejima M."/>
            <person name="Schmutz J."/>
            <person name="Slot J.C."/>
            <person name="St John F."/>
            <person name="Stenlid J."/>
            <person name="Sun H."/>
            <person name="Sun S."/>
            <person name="Syed K."/>
            <person name="Tsang A."/>
            <person name="Wiebenga A."/>
            <person name="Young D."/>
            <person name="Pisabarro A."/>
            <person name="Eastwood D.C."/>
            <person name="Martin F."/>
            <person name="Cullen D."/>
            <person name="Grigoriev I.V."/>
            <person name="Hibbett D.S."/>
        </authorList>
    </citation>
    <scope>NUCLEOTIDE SEQUENCE [LARGE SCALE GENOMIC DNA]</scope>
    <source>
        <strain evidence="4">FP-91666</strain>
    </source>
</reference>
<feature type="region of interest" description="Disordered" evidence="2">
    <location>
        <begin position="1"/>
        <end position="57"/>
    </location>
</feature>
<feature type="compositionally biased region" description="Basic and acidic residues" evidence="2">
    <location>
        <begin position="196"/>
        <end position="207"/>
    </location>
</feature>
<dbReference type="EMBL" id="JH687402">
    <property type="protein sequence ID" value="EIM79736.1"/>
    <property type="molecule type" value="Genomic_DNA"/>
</dbReference>
<protein>
    <submittedName>
        <fullName evidence="3">Uncharacterized protein</fullName>
    </submittedName>
</protein>
<feature type="compositionally biased region" description="Pro residues" evidence="2">
    <location>
        <begin position="247"/>
        <end position="263"/>
    </location>
</feature>
<feature type="compositionally biased region" description="Low complexity" evidence="2">
    <location>
        <begin position="7"/>
        <end position="17"/>
    </location>
</feature>
<evidence type="ECO:0000256" key="1">
    <source>
        <dbReference type="SAM" id="Coils"/>
    </source>
</evidence>
<feature type="compositionally biased region" description="Acidic residues" evidence="2">
    <location>
        <begin position="781"/>
        <end position="796"/>
    </location>
</feature>
<feature type="compositionally biased region" description="Low complexity" evidence="2">
    <location>
        <begin position="855"/>
        <end position="867"/>
    </location>
</feature>
<feature type="compositionally biased region" description="Polar residues" evidence="2">
    <location>
        <begin position="46"/>
        <end position="57"/>
    </location>
</feature>
<feature type="compositionally biased region" description="Basic and acidic residues" evidence="2">
    <location>
        <begin position="389"/>
        <end position="400"/>
    </location>
</feature>
<keyword evidence="4" id="KW-1185">Reference proteome</keyword>
<feature type="coiled-coil region" evidence="1">
    <location>
        <begin position="634"/>
        <end position="753"/>
    </location>
</feature>
<feature type="compositionally biased region" description="Low complexity" evidence="2">
    <location>
        <begin position="264"/>
        <end position="276"/>
    </location>
</feature>
<feature type="region of interest" description="Disordered" evidence="2">
    <location>
        <begin position="69"/>
        <end position="498"/>
    </location>
</feature>
<dbReference type="GeneID" id="18797755"/>
<dbReference type="OrthoDB" id="3647690at2759"/>
<feature type="compositionally biased region" description="Basic and acidic residues" evidence="2">
    <location>
        <begin position="132"/>
        <end position="151"/>
    </location>
</feature>
<keyword evidence="1" id="KW-0175">Coiled coil</keyword>
<feature type="coiled-coil region" evidence="1">
    <location>
        <begin position="504"/>
        <end position="562"/>
    </location>
</feature>
<dbReference type="AlphaFoldDB" id="R7RWJ0"/>
<feature type="compositionally biased region" description="Polar residues" evidence="2">
    <location>
        <begin position="278"/>
        <end position="297"/>
    </location>
</feature>
<gene>
    <name evidence="3" type="ORF">STEHIDRAFT_126408</name>
</gene>
<dbReference type="KEGG" id="shs:STEHIDRAFT_126408"/>
<evidence type="ECO:0000313" key="3">
    <source>
        <dbReference type="EMBL" id="EIM79736.1"/>
    </source>
</evidence>
<evidence type="ECO:0000313" key="4">
    <source>
        <dbReference type="Proteomes" id="UP000053927"/>
    </source>
</evidence>
<feature type="region of interest" description="Disordered" evidence="2">
    <location>
        <begin position="755"/>
        <end position="867"/>
    </location>
</feature>
<name>R7RWJ0_STEHR</name>